<dbReference type="Gene3D" id="3.80.10.10">
    <property type="entry name" value="Ribonuclease Inhibitor"/>
    <property type="match status" value="1"/>
</dbReference>
<keyword evidence="2" id="KW-1185">Reference proteome</keyword>
<evidence type="ECO:0008006" key="3">
    <source>
        <dbReference type="Google" id="ProtNLM"/>
    </source>
</evidence>
<accession>A0A9P5PMB3</accession>
<protein>
    <recommendedName>
        <fullName evidence="3">F-box domain-containing protein</fullName>
    </recommendedName>
</protein>
<dbReference type="EMBL" id="JADNRY010000095">
    <property type="protein sequence ID" value="KAF9065968.1"/>
    <property type="molecule type" value="Genomic_DNA"/>
</dbReference>
<name>A0A9P5PMB3_9AGAR</name>
<evidence type="ECO:0000313" key="1">
    <source>
        <dbReference type="EMBL" id="KAF9065968.1"/>
    </source>
</evidence>
<reference evidence="1" key="1">
    <citation type="submission" date="2020-11" db="EMBL/GenBank/DDBJ databases">
        <authorList>
            <consortium name="DOE Joint Genome Institute"/>
            <person name="Ahrendt S."/>
            <person name="Riley R."/>
            <person name="Andreopoulos W."/>
            <person name="Labutti K."/>
            <person name="Pangilinan J."/>
            <person name="Ruiz-Duenas F.J."/>
            <person name="Barrasa J.M."/>
            <person name="Sanchez-Garcia M."/>
            <person name="Camarero S."/>
            <person name="Miyauchi S."/>
            <person name="Serrano A."/>
            <person name="Linde D."/>
            <person name="Babiker R."/>
            <person name="Drula E."/>
            <person name="Ayuso-Fernandez I."/>
            <person name="Pacheco R."/>
            <person name="Padilla G."/>
            <person name="Ferreira P."/>
            <person name="Barriuso J."/>
            <person name="Kellner H."/>
            <person name="Castanera R."/>
            <person name="Alfaro M."/>
            <person name="Ramirez L."/>
            <person name="Pisabarro A.G."/>
            <person name="Kuo A."/>
            <person name="Tritt A."/>
            <person name="Lipzen A."/>
            <person name="He G."/>
            <person name="Yan M."/>
            <person name="Ng V."/>
            <person name="Cullen D."/>
            <person name="Martin F."/>
            <person name="Rosso M.-N."/>
            <person name="Henrissat B."/>
            <person name="Hibbett D."/>
            <person name="Martinez A.T."/>
            <person name="Grigoriev I.V."/>
        </authorList>
    </citation>
    <scope>NUCLEOTIDE SEQUENCE</scope>
    <source>
        <strain evidence="1">AH 40177</strain>
    </source>
</reference>
<organism evidence="1 2">
    <name type="scientific">Rhodocollybia butyracea</name>
    <dbReference type="NCBI Taxonomy" id="206335"/>
    <lineage>
        <taxon>Eukaryota</taxon>
        <taxon>Fungi</taxon>
        <taxon>Dikarya</taxon>
        <taxon>Basidiomycota</taxon>
        <taxon>Agaricomycotina</taxon>
        <taxon>Agaricomycetes</taxon>
        <taxon>Agaricomycetidae</taxon>
        <taxon>Agaricales</taxon>
        <taxon>Marasmiineae</taxon>
        <taxon>Omphalotaceae</taxon>
        <taxon>Rhodocollybia</taxon>
    </lineage>
</organism>
<proteinExistence type="predicted"/>
<dbReference type="AlphaFoldDB" id="A0A9P5PMB3"/>
<dbReference type="SUPFAM" id="SSF52047">
    <property type="entry name" value="RNI-like"/>
    <property type="match status" value="1"/>
</dbReference>
<comment type="caution">
    <text evidence="1">The sequence shown here is derived from an EMBL/GenBank/DDBJ whole genome shotgun (WGS) entry which is preliminary data.</text>
</comment>
<gene>
    <name evidence="1" type="ORF">BDP27DRAFT_1450002</name>
</gene>
<dbReference type="Proteomes" id="UP000772434">
    <property type="component" value="Unassembled WGS sequence"/>
</dbReference>
<sequence length="486" mass="54380">MLNDDIIRVICAEITDTYGIPVPKDLLSLGLASRIFLDPVLDVMWKDINGIERLLSVLPETTLVNGKKMFLRPIAPSSWDRLHFYTSRVRKFAIRGPAADEVNVHDSVYAYLGQKIPIFPKLTTLRLTHQLCSSNTYTLFLTTSLQVVSWPSRSPEADPSFDLGPSLAFLVSKSPELRSLTLDKCTYSGLSPSLRRLCALEYLSTLNLSHLDVDFIRAIAFLPKLTELSLTLPAGIALDYTGVESGFPSLTKIALWGSISDTQKFLVAARPKALQDLSISWDGPAIDWSFRADMTAITRFLPSLSFLQDLVITEPWVSSSLLTDLDEQQLWSIFEPLLELKQLESLDYRIPLRISDQRTVRIACAWPHLKNLYLYSATASGPSFLKSLAHFARHCPVLENLYYPIELQTTTPTTIIQTPTLSTHPLHRLRCNMGIDRMAAGAIAQALHQIFPNLNDVDGPGGGWREVQGHLTQYIMLDLVSGRRLS</sequence>
<dbReference type="OrthoDB" id="2631350at2759"/>
<dbReference type="InterPro" id="IPR032675">
    <property type="entry name" value="LRR_dom_sf"/>
</dbReference>
<evidence type="ECO:0000313" key="2">
    <source>
        <dbReference type="Proteomes" id="UP000772434"/>
    </source>
</evidence>